<evidence type="ECO:0000313" key="2">
    <source>
        <dbReference type="EMBL" id="KAL1131370.1"/>
    </source>
</evidence>
<dbReference type="AlphaFoldDB" id="A0ABD0YJB8"/>
<reference evidence="2 3" key="1">
    <citation type="submission" date="2024-07" db="EMBL/GenBank/DDBJ databases">
        <title>Chromosome-level genome assembly of the water stick insect Ranatra chinensis (Heteroptera: Nepidae).</title>
        <authorList>
            <person name="Liu X."/>
        </authorList>
    </citation>
    <scope>NUCLEOTIDE SEQUENCE [LARGE SCALE GENOMIC DNA]</scope>
    <source>
        <strain evidence="2">Cailab_2021Rc</strain>
        <tissue evidence="2">Muscle</tissue>
    </source>
</reference>
<keyword evidence="3" id="KW-1185">Reference proteome</keyword>
<sequence length="501" mass="52957">MASKRRNTFNENKKQETTEIDIMKVLFLLGLVGWATAGHVSVQMPYINPAGVTYTGLAAGSYSPLLSSRYLSAATTYGHLASPALTAYSHLAAAPAVAVTPAPYTTYSHVAAPAVTTYSHAAAAPAVAVTPAPITTYSHVAAAPAVATYSHAAVTPAPVTTYSHVAAAPAITTYSHVAAAPAVAVTPAPVLPLSPVQLAHPGFIRKVVDVAKPSVATRNFEVRRPAVHKQFYDVEQRVVVRPAGSALVELEHPSWQAGPTVVTPSQPAPQPPQQPQPQQPINIPQTPQFDDSDSVAVDNPDLARNAPRDPAPNGQDAPEARNGVQENQAAQSSQAADSSQSAQSSQSTQSAQFSQSAQYAQLRQLEQQTQPAPQPSSRSGSGIGAEFRSLSELSFNVQQLEANQARLIELLTARGGVTEVGDPARVRARVLSVGEGEGVPKESVSTRRLVVNRPVQTVQRVQLLQPFTKIERVALDQPATILKTAHAAPLLAHPQYATYLH</sequence>
<organism evidence="2 3">
    <name type="scientific">Ranatra chinensis</name>
    <dbReference type="NCBI Taxonomy" id="642074"/>
    <lineage>
        <taxon>Eukaryota</taxon>
        <taxon>Metazoa</taxon>
        <taxon>Ecdysozoa</taxon>
        <taxon>Arthropoda</taxon>
        <taxon>Hexapoda</taxon>
        <taxon>Insecta</taxon>
        <taxon>Pterygota</taxon>
        <taxon>Neoptera</taxon>
        <taxon>Paraneoptera</taxon>
        <taxon>Hemiptera</taxon>
        <taxon>Heteroptera</taxon>
        <taxon>Panheteroptera</taxon>
        <taxon>Nepomorpha</taxon>
        <taxon>Nepidae</taxon>
        <taxon>Ranatrinae</taxon>
        <taxon>Ranatra</taxon>
    </lineage>
</organism>
<dbReference type="EMBL" id="JBFDAA010000006">
    <property type="protein sequence ID" value="KAL1131370.1"/>
    <property type="molecule type" value="Genomic_DNA"/>
</dbReference>
<feature type="compositionally biased region" description="Polar residues" evidence="1">
    <location>
        <begin position="364"/>
        <end position="380"/>
    </location>
</feature>
<feature type="compositionally biased region" description="Pro residues" evidence="1">
    <location>
        <begin position="266"/>
        <end position="278"/>
    </location>
</feature>
<name>A0ABD0YJB8_9HEMI</name>
<dbReference type="Proteomes" id="UP001558652">
    <property type="component" value="Unassembled WGS sequence"/>
</dbReference>
<proteinExistence type="predicted"/>
<feature type="compositionally biased region" description="Low complexity" evidence="1">
    <location>
        <begin position="328"/>
        <end position="361"/>
    </location>
</feature>
<evidence type="ECO:0000256" key="1">
    <source>
        <dbReference type="SAM" id="MobiDB-lite"/>
    </source>
</evidence>
<comment type="caution">
    <text evidence="2">The sequence shown here is derived from an EMBL/GenBank/DDBJ whole genome shotgun (WGS) entry which is preliminary data.</text>
</comment>
<feature type="region of interest" description="Disordered" evidence="1">
    <location>
        <begin position="257"/>
        <end position="384"/>
    </location>
</feature>
<evidence type="ECO:0000313" key="3">
    <source>
        <dbReference type="Proteomes" id="UP001558652"/>
    </source>
</evidence>
<gene>
    <name evidence="2" type="ORF">AAG570_010987</name>
</gene>
<feature type="compositionally biased region" description="Low complexity" evidence="1">
    <location>
        <begin position="279"/>
        <end position="288"/>
    </location>
</feature>
<accession>A0ABD0YJB8</accession>
<protein>
    <submittedName>
        <fullName evidence="2">Uncharacterized protein</fullName>
    </submittedName>
</protein>